<dbReference type="GO" id="GO:0016075">
    <property type="term" value="P:rRNA catabolic process"/>
    <property type="evidence" value="ECO:0007669"/>
    <property type="project" value="TreeGrafter"/>
</dbReference>
<keyword evidence="2" id="KW-1277">Toxin-antitoxin system</keyword>
<dbReference type="PANTHER" id="PTHR33988:SF3">
    <property type="entry name" value="ENDORIBONUCLEASE TOXIN CHPB-RELATED"/>
    <property type="match status" value="1"/>
</dbReference>
<gene>
    <name evidence="3" type="ORF">IV56_GL000706</name>
</gene>
<dbReference type="GO" id="GO:0004521">
    <property type="term" value="F:RNA endonuclease activity"/>
    <property type="evidence" value="ECO:0007669"/>
    <property type="project" value="TreeGrafter"/>
</dbReference>
<comment type="caution">
    <text evidence="3">The sequence shown here is derived from an EMBL/GenBank/DDBJ whole genome shotgun (WGS) entry which is preliminary data.</text>
</comment>
<dbReference type="GO" id="GO:0006402">
    <property type="term" value="P:mRNA catabolic process"/>
    <property type="evidence" value="ECO:0007669"/>
    <property type="project" value="TreeGrafter"/>
</dbReference>
<dbReference type="InterPro" id="IPR011067">
    <property type="entry name" value="Plasmid_toxin/cell-grow_inhib"/>
</dbReference>
<reference evidence="3 4" key="1">
    <citation type="journal article" date="2015" name="Genome Announc.">
        <title>Expanding the biotechnology potential of lactobacilli through comparative genomics of 213 strains and associated genera.</title>
        <authorList>
            <person name="Sun Z."/>
            <person name="Harris H.M."/>
            <person name="McCann A."/>
            <person name="Guo C."/>
            <person name="Argimon S."/>
            <person name="Zhang W."/>
            <person name="Yang X."/>
            <person name="Jeffery I.B."/>
            <person name="Cooney J.C."/>
            <person name="Kagawa T.F."/>
            <person name="Liu W."/>
            <person name="Song Y."/>
            <person name="Salvetti E."/>
            <person name="Wrobel A."/>
            <person name="Rasinkangas P."/>
            <person name="Parkhill J."/>
            <person name="Rea M.C."/>
            <person name="O'Sullivan O."/>
            <person name="Ritari J."/>
            <person name="Douillard F.P."/>
            <person name="Paul Ross R."/>
            <person name="Yang R."/>
            <person name="Briner A.E."/>
            <person name="Felis G.E."/>
            <person name="de Vos W.M."/>
            <person name="Barrangou R."/>
            <person name="Klaenhammer T.R."/>
            <person name="Caufield P.W."/>
            <person name="Cui Y."/>
            <person name="Zhang H."/>
            <person name="O'Toole P.W."/>
        </authorList>
    </citation>
    <scope>NUCLEOTIDE SEQUENCE [LARGE SCALE GENOMIC DNA]</scope>
    <source>
        <strain evidence="3 4">DSM 24301</strain>
    </source>
</reference>
<proteinExistence type="inferred from homology"/>
<evidence type="ECO:0000256" key="1">
    <source>
        <dbReference type="ARBA" id="ARBA00007521"/>
    </source>
</evidence>
<dbReference type="RefSeq" id="WP_056992841.1">
    <property type="nucleotide sequence ID" value="NZ_JQCE01000030.1"/>
</dbReference>
<dbReference type="AlphaFoldDB" id="A0A0R2MTS9"/>
<comment type="similarity">
    <text evidence="1">Belongs to the PemK/MazF family.</text>
</comment>
<dbReference type="Gene3D" id="2.30.30.110">
    <property type="match status" value="1"/>
</dbReference>
<dbReference type="GO" id="GO:0003677">
    <property type="term" value="F:DNA binding"/>
    <property type="evidence" value="ECO:0007669"/>
    <property type="project" value="InterPro"/>
</dbReference>
<sequence length="108" mass="12337">MYIPKQGDIVYLSFDPSVGHEIRKRRPALIVSKDEFNHLTGFCLACPITSTQRPFGTYVNIVSPGEVKGDIVTHQLRSMDYTKRDIQFVEHVDPTTWAKTLAVVRQFI</sequence>
<evidence type="ECO:0000313" key="4">
    <source>
        <dbReference type="Proteomes" id="UP000050969"/>
    </source>
</evidence>
<dbReference type="STRING" id="1293598.IV56_GL000706"/>
<protein>
    <submittedName>
        <fullName evidence="3">Uncharacterized protein</fullName>
    </submittedName>
</protein>
<name>A0A0R2MTS9_9LACO</name>
<organism evidence="3 4">
    <name type="scientific">Lacticaseibacillus saniviri JCM 17471 = DSM 24301</name>
    <dbReference type="NCBI Taxonomy" id="1293598"/>
    <lineage>
        <taxon>Bacteria</taxon>
        <taxon>Bacillati</taxon>
        <taxon>Bacillota</taxon>
        <taxon>Bacilli</taxon>
        <taxon>Lactobacillales</taxon>
        <taxon>Lactobacillaceae</taxon>
        <taxon>Lacticaseibacillus</taxon>
    </lineage>
</organism>
<evidence type="ECO:0000313" key="3">
    <source>
        <dbReference type="EMBL" id="KRO16825.1"/>
    </source>
</evidence>
<dbReference type="EMBL" id="JQCE01000030">
    <property type="protein sequence ID" value="KRO16825.1"/>
    <property type="molecule type" value="Genomic_DNA"/>
</dbReference>
<dbReference type="Proteomes" id="UP000050969">
    <property type="component" value="Unassembled WGS sequence"/>
</dbReference>
<dbReference type="Pfam" id="PF02452">
    <property type="entry name" value="PemK_toxin"/>
    <property type="match status" value="1"/>
</dbReference>
<dbReference type="PANTHER" id="PTHR33988">
    <property type="entry name" value="ENDORIBONUCLEASE MAZF-RELATED"/>
    <property type="match status" value="1"/>
</dbReference>
<dbReference type="PATRIC" id="fig|1293598.4.peg.752"/>
<dbReference type="InterPro" id="IPR003477">
    <property type="entry name" value="PemK-like"/>
</dbReference>
<dbReference type="SUPFAM" id="SSF50118">
    <property type="entry name" value="Cell growth inhibitor/plasmid maintenance toxic component"/>
    <property type="match status" value="1"/>
</dbReference>
<evidence type="ECO:0000256" key="2">
    <source>
        <dbReference type="ARBA" id="ARBA00022649"/>
    </source>
</evidence>
<accession>A0A0R2MTS9</accession>
<keyword evidence="4" id="KW-1185">Reference proteome</keyword>